<proteinExistence type="predicted"/>
<dbReference type="InterPro" id="IPR014044">
    <property type="entry name" value="CAP_dom"/>
</dbReference>
<reference evidence="2 3" key="1">
    <citation type="submission" date="2019-01" db="EMBL/GenBank/DDBJ databases">
        <title>A draft genome assembly of the solar-powered sea slug Elysia chlorotica.</title>
        <authorList>
            <person name="Cai H."/>
            <person name="Li Q."/>
            <person name="Fang X."/>
            <person name="Li J."/>
            <person name="Curtis N.E."/>
            <person name="Altenburger A."/>
            <person name="Shibata T."/>
            <person name="Feng M."/>
            <person name="Maeda T."/>
            <person name="Schwartz J.A."/>
            <person name="Shigenobu S."/>
            <person name="Lundholm N."/>
            <person name="Nishiyama T."/>
            <person name="Yang H."/>
            <person name="Hasebe M."/>
            <person name="Li S."/>
            <person name="Pierce S.K."/>
            <person name="Wang J."/>
        </authorList>
    </citation>
    <scope>NUCLEOTIDE SEQUENCE [LARGE SCALE GENOMIC DNA]</scope>
    <source>
        <strain evidence="2">EC2010</strain>
        <tissue evidence="2">Whole organism of an adult</tissue>
    </source>
</reference>
<comment type="caution">
    <text evidence="2">The sequence shown here is derived from an EMBL/GenBank/DDBJ whole genome shotgun (WGS) entry which is preliminary data.</text>
</comment>
<evidence type="ECO:0000313" key="3">
    <source>
        <dbReference type="Proteomes" id="UP000271974"/>
    </source>
</evidence>
<dbReference type="AlphaFoldDB" id="A0A433SQ31"/>
<dbReference type="Pfam" id="PF00188">
    <property type="entry name" value="CAP"/>
    <property type="match status" value="1"/>
</dbReference>
<sequence length="107" mass="12232">EWSEALASQAQASISCRSHRRGQVQLLEQFIPHVNVGRRRDRPGALATIMSGWFEQRAHYDSEEGACFPWDICKQYTNMINAKHRIMGCAYIQDCGTRNESVVLMCI</sequence>
<dbReference type="Proteomes" id="UP000271974">
    <property type="component" value="Unassembled WGS sequence"/>
</dbReference>
<evidence type="ECO:0000313" key="2">
    <source>
        <dbReference type="EMBL" id="RUS71352.1"/>
    </source>
</evidence>
<name>A0A433SQ31_ELYCH</name>
<dbReference type="Gene3D" id="3.40.33.10">
    <property type="entry name" value="CAP"/>
    <property type="match status" value="1"/>
</dbReference>
<feature type="non-terminal residue" evidence="2">
    <location>
        <position position="1"/>
    </location>
</feature>
<dbReference type="InterPro" id="IPR035940">
    <property type="entry name" value="CAP_sf"/>
</dbReference>
<feature type="non-terminal residue" evidence="2">
    <location>
        <position position="107"/>
    </location>
</feature>
<dbReference type="EMBL" id="RQTK01001228">
    <property type="protein sequence ID" value="RUS71352.1"/>
    <property type="molecule type" value="Genomic_DNA"/>
</dbReference>
<feature type="domain" description="SCP" evidence="1">
    <location>
        <begin position="2"/>
        <end position="106"/>
    </location>
</feature>
<accession>A0A433SQ31</accession>
<protein>
    <recommendedName>
        <fullName evidence="1">SCP domain-containing protein</fullName>
    </recommendedName>
</protein>
<dbReference type="OrthoDB" id="10026604at2759"/>
<gene>
    <name evidence="2" type="ORF">EGW08_020882</name>
</gene>
<dbReference type="SUPFAM" id="SSF55797">
    <property type="entry name" value="PR-1-like"/>
    <property type="match status" value="1"/>
</dbReference>
<keyword evidence="3" id="KW-1185">Reference proteome</keyword>
<organism evidence="2 3">
    <name type="scientific">Elysia chlorotica</name>
    <name type="common">Eastern emerald elysia</name>
    <name type="synonym">Sea slug</name>
    <dbReference type="NCBI Taxonomy" id="188477"/>
    <lineage>
        <taxon>Eukaryota</taxon>
        <taxon>Metazoa</taxon>
        <taxon>Spiralia</taxon>
        <taxon>Lophotrochozoa</taxon>
        <taxon>Mollusca</taxon>
        <taxon>Gastropoda</taxon>
        <taxon>Heterobranchia</taxon>
        <taxon>Euthyneura</taxon>
        <taxon>Panpulmonata</taxon>
        <taxon>Sacoglossa</taxon>
        <taxon>Placobranchoidea</taxon>
        <taxon>Plakobranchidae</taxon>
        <taxon>Elysia</taxon>
    </lineage>
</organism>
<evidence type="ECO:0000259" key="1">
    <source>
        <dbReference type="Pfam" id="PF00188"/>
    </source>
</evidence>